<keyword evidence="6" id="KW-0325">Glycoprotein</keyword>
<accession>A0A8C6S6M2</accession>
<dbReference type="PROSITE" id="PS50287">
    <property type="entry name" value="SRCR_2"/>
    <property type="match status" value="3"/>
</dbReference>
<comment type="caution">
    <text evidence="7">Lacks conserved residue(s) required for the propagation of feature annotation.</text>
</comment>
<name>A0A8C6S6M2_9GOBI</name>
<dbReference type="PRINTS" id="PR00258">
    <property type="entry name" value="SPERACTRCPTR"/>
</dbReference>
<keyword evidence="8" id="KW-0472">Membrane</keyword>
<dbReference type="InterPro" id="IPR036772">
    <property type="entry name" value="SRCR-like_dom_sf"/>
</dbReference>
<keyword evidence="4" id="KW-0677">Repeat</keyword>
<dbReference type="Ensembl" id="ENSNMLT00000002744.1">
    <property type="protein sequence ID" value="ENSNMLP00000002387.1"/>
    <property type="gene ID" value="ENSNMLG00000001758.1"/>
</dbReference>
<proteinExistence type="predicted"/>
<comment type="subcellular location">
    <subcellularLocation>
        <location evidence="1">Secreted</location>
    </subcellularLocation>
</comment>
<protein>
    <recommendedName>
        <fullName evidence="9">SRCR domain-containing protein</fullName>
    </recommendedName>
</protein>
<dbReference type="PANTHER" id="PTHR48071:SF15">
    <property type="entry name" value="SRCR DOMAIN-CONTAINING PROTEIN"/>
    <property type="match status" value="1"/>
</dbReference>
<reference evidence="10" key="1">
    <citation type="submission" date="2025-08" db="UniProtKB">
        <authorList>
            <consortium name="Ensembl"/>
        </authorList>
    </citation>
    <scope>IDENTIFICATION</scope>
</reference>
<evidence type="ECO:0000259" key="9">
    <source>
        <dbReference type="PROSITE" id="PS50287"/>
    </source>
</evidence>
<feature type="transmembrane region" description="Helical" evidence="8">
    <location>
        <begin position="202"/>
        <end position="220"/>
    </location>
</feature>
<dbReference type="Proteomes" id="UP000694523">
    <property type="component" value="Unplaced"/>
</dbReference>
<evidence type="ECO:0000313" key="10">
    <source>
        <dbReference type="Ensembl" id="ENSNMLP00000002387.1"/>
    </source>
</evidence>
<feature type="disulfide bond" evidence="7">
    <location>
        <begin position="164"/>
        <end position="174"/>
    </location>
</feature>
<keyword evidence="8" id="KW-1133">Transmembrane helix</keyword>
<dbReference type="PANTHER" id="PTHR48071">
    <property type="entry name" value="SRCR DOMAIN-CONTAINING PROTEIN"/>
    <property type="match status" value="1"/>
</dbReference>
<feature type="domain" description="SRCR" evidence="9">
    <location>
        <begin position="59"/>
        <end position="83"/>
    </location>
</feature>
<evidence type="ECO:0000313" key="11">
    <source>
        <dbReference type="Proteomes" id="UP000694523"/>
    </source>
</evidence>
<dbReference type="Gene3D" id="3.10.250.10">
    <property type="entry name" value="SRCR-like domain"/>
    <property type="match status" value="2"/>
</dbReference>
<feature type="domain" description="SRCR" evidence="9">
    <location>
        <begin position="235"/>
        <end position="332"/>
    </location>
</feature>
<feature type="disulfide bond" evidence="7">
    <location>
        <begin position="302"/>
        <end position="312"/>
    </location>
</feature>
<feature type="domain" description="SRCR" evidence="9">
    <location>
        <begin position="97"/>
        <end position="195"/>
    </location>
</feature>
<dbReference type="GO" id="GO:0004252">
    <property type="term" value="F:serine-type endopeptidase activity"/>
    <property type="evidence" value="ECO:0007669"/>
    <property type="project" value="TreeGrafter"/>
</dbReference>
<keyword evidence="3" id="KW-0732">Signal</keyword>
<sequence length="332" mass="37254">MEQIANSEKYLKRKTMQCPFEQSTEKCHMYHGLACPLSDPDWCEHFDMSFCIIPDSDDVRLVGGASHCEGELQVKHLNRWREVYIEEFLLLTAADSVRLLHGSSQCSGSLEVKMNQSWTPVCEEDFDLKDAEVVCRELGCGDPSLLQGTFYGEGFAPVRQMFQCEGHESALMDCPRSSVIQNNCTSFKAVLLSCLGIVLKQFYLMLHFLCFVVSISCFVLNQTVLSLYVVCAEPLRLTGGSEACAGTLELRHRAQWRPVFVTYEPKEVAAKACHLLDCGTPLSANFTYSLLDRPIWSLSPTCMKMPSLFRDCLYIGEITETTALEVKCSGNP</sequence>
<dbReference type="GO" id="GO:0005615">
    <property type="term" value="C:extracellular space"/>
    <property type="evidence" value="ECO:0007669"/>
    <property type="project" value="TreeGrafter"/>
</dbReference>
<evidence type="ECO:0000256" key="7">
    <source>
        <dbReference type="PROSITE-ProRule" id="PRU00196"/>
    </source>
</evidence>
<dbReference type="GO" id="GO:0005886">
    <property type="term" value="C:plasma membrane"/>
    <property type="evidence" value="ECO:0007669"/>
    <property type="project" value="TreeGrafter"/>
</dbReference>
<evidence type="ECO:0000256" key="2">
    <source>
        <dbReference type="ARBA" id="ARBA00022525"/>
    </source>
</evidence>
<dbReference type="Pfam" id="PF00530">
    <property type="entry name" value="SRCR"/>
    <property type="match status" value="1"/>
</dbReference>
<evidence type="ECO:0000256" key="6">
    <source>
        <dbReference type="ARBA" id="ARBA00023180"/>
    </source>
</evidence>
<evidence type="ECO:0000256" key="4">
    <source>
        <dbReference type="ARBA" id="ARBA00022737"/>
    </source>
</evidence>
<evidence type="ECO:0000256" key="5">
    <source>
        <dbReference type="ARBA" id="ARBA00023157"/>
    </source>
</evidence>
<dbReference type="AlphaFoldDB" id="A0A8C6S6M2"/>
<dbReference type="SUPFAM" id="SSF56487">
    <property type="entry name" value="SRCR-like"/>
    <property type="match status" value="3"/>
</dbReference>
<keyword evidence="2" id="KW-0964">Secreted</keyword>
<evidence type="ECO:0000256" key="8">
    <source>
        <dbReference type="SAM" id="Phobius"/>
    </source>
</evidence>
<keyword evidence="11" id="KW-1185">Reference proteome</keyword>
<organism evidence="10 11">
    <name type="scientific">Neogobius melanostomus</name>
    <name type="common">round goby</name>
    <dbReference type="NCBI Taxonomy" id="47308"/>
    <lineage>
        <taxon>Eukaryota</taxon>
        <taxon>Metazoa</taxon>
        <taxon>Chordata</taxon>
        <taxon>Craniata</taxon>
        <taxon>Vertebrata</taxon>
        <taxon>Euteleostomi</taxon>
        <taxon>Actinopterygii</taxon>
        <taxon>Neopterygii</taxon>
        <taxon>Teleostei</taxon>
        <taxon>Neoteleostei</taxon>
        <taxon>Acanthomorphata</taxon>
        <taxon>Gobiaria</taxon>
        <taxon>Gobiiformes</taxon>
        <taxon>Gobioidei</taxon>
        <taxon>Gobiidae</taxon>
        <taxon>Benthophilinae</taxon>
        <taxon>Neogobiini</taxon>
        <taxon>Neogobius</taxon>
    </lineage>
</organism>
<evidence type="ECO:0000256" key="3">
    <source>
        <dbReference type="ARBA" id="ARBA00022729"/>
    </source>
</evidence>
<dbReference type="FunFam" id="3.10.250.10:FF:000013">
    <property type="entry name" value="CD163 molecule like 1"/>
    <property type="match status" value="1"/>
</dbReference>
<evidence type="ECO:0000256" key="1">
    <source>
        <dbReference type="ARBA" id="ARBA00004613"/>
    </source>
</evidence>
<dbReference type="SMART" id="SM00202">
    <property type="entry name" value="SR"/>
    <property type="match status" value="2"/>
</dbReference>
<reference evidence="10" key="2">
    <citation type="submission" date="2025-09" db="UniProtKB">
        <authorList>
            <consortium name="Ensembl"/>
        </authorList>
    </citation>
    <scope>IDENTIFICATION</scope>
</reference>
<keyword evidence="5 7" id="KW-1015">Disulfide bond</keyword>
<dbReference type="GO" id="GO:0031638">
    <property type="term" value="P:zymogen activation"/>
    <property type="evidence" value="ECO:0007669"/>
    <property type="project" value="TreeGrafter"/>
</dbReference>
<keyword evidence="8" id="KW-0812">Transmembrane</keyword>
<dbReference type="InterPro" id="IPR001190">
    <property type="entry name" value="SRCR"/>
</dbReference>